<protein>
    <recommendedName>
        <fullName evidence="3">Type VI secretion protein</fullName>
    </recommendedName>
</protein>
<dbReference type="KEGG" id="pman:OU5_3576"/>
<evidence type="ECO:0008006" key="3">
    <source>
        <dbReference type="Google" id="ProtNLM"/>
    </source>
</evidence>
<evidence type="ECO:0000313" key="1">
    <source>
        <dbReference type="EMBL" id="AHZ70655.1"/>
    </source>
</evidence>
<evidence type="ECO:0000313" key="2">
    <source>
        <dbReference type="Proteomes" id="UP000026913"/>
    </source>
</evidence>
<sequence length="46" mass="5076">MPVRHWQAVLLTLVVLCGLGGCSGNYKYNDNTYRPLGDPQAVNRGK</sequence>
<dbReference type="HOGENOM" id="CLU_217269_0_0_6"/>
<proteinExistence type="predicted"/>
<dbReference type="AlphaFoldDB" id="A0A024EDK1"/>
<name>A0A024EDK1_9PSED</name>
<organism evidence="1 2">
    <name type="scientific">Pseudomonas mandelii JR-1</name>
    <dbReference type="NCBI Taxonomy" id="1147786"/>
    <lineage>
        <taxon>Bacteria</taxon>
        <taxon>Pseudomonadati</taxon>
        <taxon>Pseudomonadota</taxon>
        <taxon>Gammaproteobacteria</taxon>
        <taxon>Pseudomonadales</taxon>
        <taxon>Pseudomonadaceae</taxon>
        <taxon>Pseudomonas</taxon>
    </lineage>
</organism>
<reference evidence="1 2" key="1">
    <citation type="journal article" date="2012" name="J. Bacteriol.">
        <title>Genome sequence of cold-adapted Pseudomonas mandelii strain JR-1.</title>
        <authorList>
            <person name="Jang S.H."/>
            <person name="Kim J."/>
            <person name="Kim J."/>
            <person name="Hong S."/>
            <person name="Lee C."/>
        </authorList>
    </citation>
    <scope>NUCLEOTIDE SEQUENCE [LARGE SCALE GENOMIC DNA]</scope>
    <source>
        <strain evidence="1 2">JR-1</strain>
    </source>
</reference>
<accession>A0A024EDK1</accession>
<dbReference type="EMBL" id="CP005960">
    <property type="protein sequence ID" value="AHZ70655.1"/>
    <property type="molecule type" value="Genomic_DNA"/>
</dbReference>
<dbReference type="PROSITE" id="PS51257">
    <property type="entry name" value="PROKAR_LIPOPROTEIN"/>
    <property type="match status" value="1"/>
</dbReference>
<dbReference type="Proteomes" id="UP000026913">
    <property type="component" value="Chromosome"/>
</dbReference>
<dbReference type="GeneID" id="46429311"/>
<gene>
    <name evidence="1" type="ORF">OU5_3576</name>
</gene>
<dbReference type="RefSeq" id="WP_007894589.1">
    <property type="nucleotide sequence ID" value="NZ_CP005960.1"/>
</dbReference>